<evidence type="ECO:0000313" key="5">
    <source>
        <dbReference type="WBParaSite" id="DME_0000515801-mRNA-1"/>
    </source>
</evidence>
<organism evidence="3 5">
    <name type="scientific">Dracunculus medinensis</name>
    <name type="common">Guinea worm</name>
    <dbReference type="NCBI Taxonomy" id="318479"/>
    <lineage>
        <taxon>Eukaryota</taxon>
        <taxon>Metazoa</taxon>
        <taxon>Ecdysozoa</taxon>
        <taxon>Nematoda</taxon>
        <taxon>Chromadorea</taxon>
        <taxon>Rhabditida</taxon>
        <taxon>Spirurina</taxon>
        <taxon>Dracunculoidea</taxon>
        <taxon>Dracunculidae</taxon>
        <taxon>Dracunculus</taxon>
    </lineage>
</organism>
<dbReference type="Proteomes" id="UP000274756">
    <property type="component" value="Unassembled WGS sequence"/>
</dbReference>
<protein>
    <submittedName>
        <fullName evidence="2 5">Uncharacterized protein</fullName>
    </submittedName>
</protein>
<evidence type="ECO:0000256" key="1">
    <source>
        <dbReference type="SAM" id="MobiDB-lite"/>
    </source>
</evidence>
<reference evidence="2 4" key="2">
    <citation type="submission" date="2018-11" db="EMBL/GenBank/DDBJ databases">
        <authorList>
            <consortium name="Pathogen Informatics"/>
        </authorList>
    </citation>
    <scope>NUCLEOTIDE SEQUENCE [LARGE SCALE GENOMIC DNA]</scope>
</reference>
<sequence length="98" mass="11543">MDEEKDNLIDNHRDDLQSENKTITTIINYDDEDICKNFVENETINGTSATIHRPFLEGHRDSIWMSMGINMTDEERRKRRMSRRRESLDAEQQLASLG</sequence>
<dbReference type="Proteomes" id="UP000038040">
    <property type="component" value="Unplaced"/>
</dbReference>
<evidence type="ECO:0000313" key="2">
    <source>
        <dbReference type="EMBL" id="VDN58984.1"/>
    </source>
</evidence>
<reference evidence="5" key="1">
    <citation type="submission" date="2017-02" db="UniProtKB">
        <authorList>
            <consortium name="WormBaseParasite"/>
        </authorList>
    </citation>
    <scope>IDENTIFICATION</scope>
</reference>
<dbReference type="AlphaFoldDB" id="A0A0N4UCY9"/>
<gene>
    <name evidence="2" type="ORF">DME_LOCUS8957</name>
</gene>
<name>A0A0N4UCY9_DRAME</name>
<evidence type="ECO:0000313" key="3">
    <source>
        <dbReference type="Proteomes" id="UP000038040"/>
    </source>
</evidence>
<dbReference type="WBParaSite" id="DME_0000515801-mRNA-1">
    <property type="protein sequence ID" value="DME_0000515801-mRNA-1"/>
    <property type="gene ID" value="DME_0000515801"/>
</dbReference>
<feature type="region of interest" description="Disordered" evidence="1">
    <location>
        <begin position="74"/>
        <end position="98"/>
    </location>
</feature>
<proteinExistence type="predicted"/>
<evidence type="ECO:0000313" key="4">
    <source>
        <dbReference type="Proteomes" id="UP000274756"/>
    </source>
</evidence>
<accession>A0A0N4UCY9</accession>
<keyword evidence="4" id="KW-1185">Reference proteome</keyword>
<dbReference type="EMBL" id="UYYG01001174">
    <property type="protein sequence ID" value="VDN58984.1"/>
    <property type="molecule type" value="Genomic_DNA"/>
</dbReference>